<evidence type="ECO:0000313" key="1">
    <source>
        <dbReference type="EMBL" id="GFD60575.1"/>
    </source>
</evidence>
<proteinExistence type="predicted"/>
<gene>
    <name evidence="1" type="ORF">Tci_932544</name>
</gene>
<protein>
    <submittedName>
        <fullName evidence="1">Uncharacterized protein</fullName>
    </submittedName>
</protein>
<comment type="caution">
    <text evidence="1">The sequence shown here is derived from an EMBL/GenBank/DDBJ whole genome shotgun (WGS) entry which is preliminary data.</text>
</comment>
<organism evidence="1">
    <name type="scientific">Tanacetum cinerariifolium</name>
    <name type="common">Dalmatian daisy</name>
    <name type="synonym">Chrysanthemum cinerariifolium</name>
    <dbReference type="NCBI Taxonomy" id="118510"/>
    <lineage>
        <taxon>Eukaryota</taxon>
        <taxon>Viridiplantae</taxon>
        <taxon>Streptophyta</taxon>
        <taxon>Embryophyta</taxon>
        <taxon>Tracheophyta</taxon>
        <taxon>Spermatophyta</taxon>
        <taxon>Magnoliopsida</taxon>
        <taxon>eudicotyledons</taxon>
        <taxon>Gunneridae</taxon>
        <taxon>Pentapetalae</taxon>
        <taxon>asterids</taxon>
        <taxon>campanulids</taxon>
        <taxon>Asterales</taxon>
        <taxon>Asteraceae</taxon>
        <taxon>Asteroideae</taxon>
        <taxon>Anthemideae</taxon>
        <taxon>Anthemidinae</taxon>
        <taxon>Tanacetum</taxon>
    </lineage>
</organism>
<dbReference type="Gene3D" id="1.25.40.790">
    <property type="match status" value="1"/>
</dbReference>
<feature type="non-terminal residue" evidence="1">
    <location>
        <position position="1"/>
    </location>
</feature>
<reference evidence="1" key="1">
    <citation type="journal article" date="2019" name="Sci. Rep.">
        <title>Draft genome of Tanacetum cinerariifolium, the natural source of mosquito coil.</title>
        <authorList>
            <person name="Yamashiro T."/>
            <person name="Shiraishi A."/>
            <person name="Satake H."/>
            <person name="Nakayama K."/>
        </authorList>
    </citation>
    <scope>NUCLEOTIDE SEQUENCE</scope>
</reference>
<name>A0A699XL09_TANCI</name>
<sequence length="80" mass="8892">WVHLQLPETPKKTIGAFIYQLHKQDIMQSQETSIEFIRTCIDASVTAYEQEQSLPYGAGTLDTATVKIDALGKLIVDLVA</sequence>
<dbReference type="AlphaFoldDB" id="A0A699XL09"/>
<accession>A0A699XL09</accession>
<dbReference type="EMBL" id="BKCJ011879659">
    <property type="protein sequence ID" value="GFD60575.1"/>
    <property type="molecule type" value="Genomic_DNA"/>
</dbReference>
<feature type="non-terminal residue" evidence="1">
    <location>
        <position position="80"/>
    </location>
</feature>